<dbReference type="EMBL" id="JAAWVT010000001">
    <property type="protein sequence ID" value="NKG19829.1"/>
    <property type="molecule type" value="Genomic_DNA"/>
</dbReference>
<gene>
    <name evidence="2" type="ORF">HED64_03770</name>
</gene>
<dbReference type="Pfam" id="PF03551">
    <property type="entry name" value="PadR"/>
    <property type="match status" value="1"/>
</dbReference>
<dbReference type="SUPFAM" id="SSF46785">
    <property type="entry name" value="Winged helix' DNA-binding domain"/>
    <property type="match status" value="1"/>
</dbReference>
<evidence type="ECO:0000313" key="3">
    <source>
        <dbReference type="Proteomes" id="UP000746595"/>
    </source>
</evidence>
<name>A0ABX1G0S8_9MICC</name>
<dbReference type="PANTHER" id="PTHR33169">
    <property type="entry name" value="PADR-FAMILY TRANSCRIPTIONAL REGULATOR"/>
    <property type="match status" value="1"/>
</dbReference>
<keyword evidence="3" id="KW-1185">Reference proteome</keyword>
<dbReference type="PANTHER" id="PTHR33169:SF26">
    <property type="entry name" value="CONSERVED PROTEIN"/>
    <property type="match status" value="1"/>
</dbReference>
<dbReference type="InterPro" id="IPR005149">
    <property type="entry name" value="Tscrpt_reg_PadR_N"/>
</dbReference>
<proteinExistence type="predicted"/>
<accession>A0ABX1G0S8</accession>
<evidence type="ECO:0000313" key="2">
    <source>
        <dbReference type="EMBL" id="NKG19829.1"/>
    </source>
</evidence>
<dbReference type="InterPro" id="IPR052509">
    <property type="entry name" value="Metal_resp_DNA-bind_regulator"/>
</dbReference>
<protein>
    <submittedName>
        <fullName evidence="2">PadR family transcriptional regulator</fullName>
    </submittedName>
</protein>
<feature type="domain" description="Transcription regulator PadR N-terminal" evidence="1">
    <location>
        <begin position="6"/>
        <end position="78"/>
    </location>
</feature>
<dbReference type="InterPro" id="IPR036388">
    <property type="entry name" value="WH-like_DNA-bd_sf"/>
</dbReference>
<organism evidence="2 3">
    <name type="scientific">Paeniglutamicibacter terrestris</name>
    <dbReference type="NCBI Taxonomy" id="2723403"/>
    <lineage>
        <taxon>Bacteria</taxon>
        <taxon>Bacillati</taxon>
        <taxon>Actinomycetota</taxon>
        <taxon>Actinomycetes</taxon>
        <taxon>Micrococcales</taxon>
        <taxon>Micrococcaceae</taxon>
        <taxon>Paeniglutamicibacter</taxon>
    </lineage>
</organism>
<comment type="caution">
    <text evidence="2">The sequence shown here is derived from an EMBL/GenBank/DDBJ whole genome shotgun (WGS) entry which is preliminary data.</text>
</comment>
<evidence type="ECO:0000259" key="1">
    <source>
        <dbReference type="Pfam" id="PF03551"/>
    </source>
</evidence>
<sequence>MIETMILGFLAEGALHGYELRRQMEHLHGYARTISDGTLYPAIARLVKSGFITRESEASKSGAPRQTLHLTDAGRERLMARLRDATDHDITDGSRFFVVLSFLSMLPLETERNAVLRRRLDYLEQPASFFYDGQKPLRAAELTDPYRQGILISARATNRAERDWIHGVLKATTAQEETT</sequence>
<reference evidence="2 3" key="1">
    <citation type="submission" date="2020-04" db="EMBL/GenBank/DDBJ databases">
        <title>Paeniglutamicibacter sp. ANT13_2, a novel actinomycete isolated from sediment in Antarctica.</title>
        <authorList>
            <person name="Sakdapetsiri C."/>
            <person name="Pinyakong O."/>
        </authorList>
    </citation>
    <scope>NUCLEOTIDE SEQUENCE [LARGE SCALE GENOMIC DNA]</scope>
    <source>
        <strain evidence="2 3">ANT13_2</strain>
    </source>
</reference>
<dbReference type="Proteomes" id="UP000746595">
    <property type="component" value="Unassembled WGS sequence"/>
</dbReference>
<dbReference type="Gene3D" id="1.10.10.10">
    <property type="entry name" value="Winged helix-like DNA-binding domain superfamily/Winged helix DNA-binding domain"/>
    <property type="match status" value="1"/>
</dbReference>
<dbReference type="InterPro" id="IPR036390">
    <property type="entry name" value="WH_DNA-bd_sf"/>
</dbReference>